<evidence type="ECO:0000256" key="1">
    <source>
        <dbReference type="SAM" id="SignalP"/>
    </source>
</evidence>
<evidence type="ECO:0000313" key="3">
    <source>
        <dbReference type="EMBL" id="WVW80596.1"/>
    </source>
</evidence>
<reference evidence="3" key="4">
    <citation type="submission" date="2024-02" db="EMBL/GenBank/DDBJ databases">
        <title>Comparative genomics of Cryptococcus and Kwoniella reveals pathogenesis evolution and contrasting modes of karyotype evolution via chromosome fusion or intercentromeric recombination.</title>
        <authorList>
            <person name="Coelho M.A."/>
            <person name="David-Palma M."/>
            <person name="Shea T."/>
            <person name="Bowers K."/>
            <person name="McGinley-Smith S."/>
            <person name="Mohammad A.W."/>
            <person name="Gnirke A."/>
            <person name="Yurkov A.M."/>
            <person name="Nowrousian M."/>
            <person name="Sun S."/>
            <person name="Cuomo C.A."/>
            <person name="Heitman J."/>
        </authorList>
    </citation>
    <scope>NUCLEOTIDE SEQUENCE</scope>
    <source>
        <strain evidence="3">CBS 10118</strain>
    </source>
</reference>
<proteinExistence type="predicted"/>
<keyword evidence="1" id="KW-0732">Signal</keyword>
<dbReference type="OrthoDB" id="2565085at2759"/>
<dbReference type="KEGG" id="kbi:30205668"/>
<feature type="signal peptide" evidence="1">
    <location>
        <begin position="1"/>
        <end position="18"/>
    </location>
</feature>
<gene>
    <name evidence="2" type="ORF">I302_01269</name>
    <name evidence="3" type="ORF">I302_102582</name>
</gene>
<dbReference type="AlphaFoldDB" id="A0A1B9GFH3"/>
<sequence length="292" mass="30018">MYFITFVASLAAIAGTQAAPLFGSFFHHSSTSPSNNATSTTSARFPSYTGGRFNLTEVLEEHNIDLSNLRNLNVTQILGEFGITLPSNIDVEDIIDDLEEKFNSTGNGNGFQSGSFFHHNSSASASAKPSSGFLGGLFGHHGHNKTSIAVSRTRNRTSTSASATPSVTSDFESSFTSSFSFSVPTPSFSASNVESFSVPSASASASASFGDLVGIGSEILPSATTSFALPSVSVSVSASSASVTPPFISTVTEEDAGIPGPTGTNGDLLDVDATVTADLLGAEVTADVNLDI</sequence>
<reference evidence="2" key="3">
    <citation type="submission" date="2014-01" db="EMBL/GenBank/DDBJ databases">
        <title>Evolution of pathogenesis and genome organization in the Tremellales.</title>
        <authorList>
            <person name="Cuomo C."/>
            <person name="Litvintseva A."/>
            <person name="Heitman J."/>
            <person name="Chen Y."/>
            <person name="Sun S."/>
            <person name="Springer D."/>
            <person name="Dromer F."/>
            <person name="Young S."/>
            <person name="Zeng Q."/>
            <person name="Chapman S."/>
            <person name="Gujja S."/>
            <person name="Saif S."/>
            <person name="Birren B."/>
        </authorList>
    </citation>
    <scope>NUCLEOTIDE SEQUENCE</scope>
    <source>
        <strain evidence="2">CBS 10118</strain>
    </source>
</reference>
<dbReference type="VEuPathDB" id="FungiDB:I302_01269"/>
<dbReference type="RefSeq" id="XP_019050826.1">
    <property type="nucleotide sequence ID" value="XM_019187948.1"/>
</dbReference>
<keyword evidence="4" id="KW-1185">Reference proteome</keyword>
<evidence type="ECO:0000313" key="2">
    <source>
        <dbReference type="EMBL" id="OCF29756.1"/>
    </source>
</evidence>
<evidence type="ECO:0008006" key="5">
    <source>
        <dbReference type="Google" id="ProtNLM"/>
    </source>
</evidence>
<evidence type="ECO:0000313" key="4">
    <source>
        <dbReference type="Proteomes" id="UP000092730"/>
    </source>
</evidence>
<dbReference type="GeneID" id="30205668"/>
<reference evidence="2" key="1">
    <citation type="submission" date="2013-07" db="EMBL/GenBank/DDBJ databases">
        <title>The Genome Sequence of Cryptococcus bestiolae CBS10118.</title>
        <authorList>
            <consortium name="The Broad Institute Genome Sequencing Platform"/>
            <person name="Cuomo C."/>
            <person name="Litvintseva A."/>
            <person name="Chen Y."/>
            <person name="Heitman J."/>
            <person name="Sun S."/>
            <person name="Springer D."/>
            <person name="Dromer F."/>
            <person name="Young S.K."/>
            <person name="Zeng Q."/>
            <person name="Gargeya S."/>
            <person name="Fitzgerald M."/>
            <person name="Abouelleil A."/>
            <person name="Alvarado L."/>
            <person name="Berlin A.M."/>
            <person name="Chapman S.B."/>
            <person name="Dewar J."/>
            <person name="Goldberg J."/>
            <person name="Griggs A."/>
            <person name="Gujja S."/>
            <person name="Hansen M."/>
            <person name="Howarth C."/>
            <person name="Imamovic A."/>
            <person name="Larimer J."/>
            <person name="McCowan C."/>
            <person name="Murphy C."/>
            <person name="Pearson M."/>
            <person name="Priest M."/>
            <person name="Roberts A."/>
            <person name="Saif S."/>
            <person name="Shea T."/>
            <person name="Sykes S."/>
            <person name="Wortman J."/>
            <person name="Nusbaum C."/>
            <person name="Birren B."/>
        </authorList>
    </citation>
    <scope>NUCLEOTIDE SEQUENCE [LARGE SCALE GENOMIC DNA]</scope>
    <source>
        <strain evidence="2">CBS 10118</strain>
    </source>
</reference>
<accession>A0A1B9GFH3</accession>
<name>A0A1B9GFH3_9TREE</name>
<feature type="chain" id="PRO_5042335045" description="SAP domain-containing protein" evidence="1">
    <location>
        <begin position="19"/>
        <end position="292"/>
    </location>
</feature>
<dbReference type="Proteomes" id="UP000092730">
    <property type="component" value="Chromosome 1"/>
</dbReference>
<organism evidence="2">
    <name type="scientific">Kwoniella bestiolae CBS 10118</name>
    <dbReference type="NCBI Taxonomy" id="1296100"/>
    <lineage>
        <taxon>Eukaryota</taxon>
        <taxon>Fungi</taxon>
        <taxon>Dikarya</taxon>
        <taxon>Basidiomycota</taxon>
        <taxon>Agaricomycotina</taxon>
        <taxon>Tremellomycetes</taxon>
        <taxon>Tremellales</taxon>
        <taxon>Cryptococcaceae</taxon>
        <taxon>Kwoniella</taxon>
    </lineage>
</organism>
<dbReference type="EMBL" id="CP144541">
    <property type="protein sequence ID" value="WVW80596.1"/>
    <property type="molecule type" value="Genomic_DNA"/>
</dbReference>
<protein>
    <recommendedName>
        <fullName evidence="5">SAP domain-containing protein</fullName>
    </recommendedName>
</protein>
<reference evidence="3" key="2">
    <citation type="submission" date="2013-07" db="EMBL/GenBank/DDBJ databases">
        <authorList>
            <consortium name="The Broad Institute Genome Sequencing Platform"/>
            <person name="Cuomo C."/>
            <person name="Litvintseva A."/>
            <person name="Chen Y."/>
            <person name="Heitman J."/>
            <person name="Sun S."/>
            <person name="Springer D."/>
            <person name="Dromer F."/>
            <person name="Young S.K."/>
            <person name="Zeng Q."/>
            <person name="Gargeya S."/>
            <person name="Fitzgerald M."/>
            <person name="Abouelleil A."/>
            <person name="Alvarado L."/>
            <person name="Berlin A.M."/>
            <person name="Chapman S.B."/>
            <person name="Dewar J."/>
            <person name="Goldberg J."/>
            <person name="Griggs A."/>
            <person name="Gujja S."/>
            <person name="Hansen M."/>
            <person name="Howarth C."/>
            <person name="Imamovic A."/>
            <person name="Larimer J."/>
            <person name="McCowan C."/>
            <person name="Murphy C."/>
            <person name="Pearson M."/>
            <person name="Priest M."/>
            <person name="Roberts A."/>
            <person name="Saif S."/>
            <person name="Shea T."/>
            <person name="Sykes S."/>
            <person name="Wortman J."/>
            <person name="Nusbaum C."/>
            <person name="Birren B."/>
        </authorList>
    </citation>
    <scope>NUCLEOTIDE SEQUENCE</scope>
    <source>
        <strain evidence="3">CBS 10118</strain>
    </source>
</reference>
<dbReference type="EMBL" id="KI894018">
    <property type="protein sequence ID" value="OCF29756.1"/>
    <property type="molecule type" value="Genomic_DNA"/>
</dbReference>